<name>A0A4Z2HQI0_9TELE</name>
<gene>
    <name evidence="1" type="ORF">EYF80_022218</name>
</gene>
<evidence type="ECO:0000313" key="2">
    <source>
        <dbReference type="Proteomes" id="UP000314294"/>
    </source>
</evidence>
<proteinExistence type="predicted"/>
<sequence>MDIYLNLKAFDDVSHSLEVKGGVVRSERGERLREVPRGIRRVPGGTGVQHGRPVVGDDFQERCKFRVVDARACLHDNLEGKTRTLKYDAADIGMCRGGVRAELVSEIINLMVPAAGHEDDFPRLLDDFKRLTGFFRVREKTPVSNLSRRHIVREVAVSVAQELLLTGRIQEPLLPATDVC</sequence>
<dbReference type="Proteomes" id="UP000314294">
    <property type="component" value="Unassembled WGS sequence"/>
</dbReference>
<organism evidence="1 2">
    <name type="scientific">Liparis tanakae</name>
    <name type="common">Tanaka's snailfish</name>
    <dbReference type="NCBI Taxonomy" id="230148"/>
    <lineage>
        <taxon>Eukaryota</taxon>
        <taxon>Metazoa</taxon>
        <taxon>Chordata</taxon>
        <taxon>Craniata</taxon>
        <taxon>Vertebrata</taxon>
        <taxon>Euteleostomi</taxon>
        <taxon>Actinopterygii</taxon>
        <taxon>Neopterygii</taxon>
        <taxon>Teleostei</taxon>
        <taxon>Neoteleostei</taxon>
        <taxon>Acanthomorphata</taxon>
        <taxon>Eupercaria</taxon>
        <taxon>Perciformes</taxon>
        <taxon>Cottioidei</taxon>
        <taxon>Cottales</taxon>
        <taxon>Liparidae</taxon>
        <taxon>Liparis</taxon>
    </lineage>
</organism>
<keyword evidence="2" id="KW-1185">Reference proteome</keyword>
<comment type="caution">
    <text evidence="1">The sequence shown here is derived from an EMBL/GenBank/DDBJ whole genome shotgun (WGS) entry which is preliminary data.</text>
</comment>
<dbReference type="EMBL" id="SRLO01000202">
    <property type="protein sequence ID" value="TNN67545.1"/>
    <property type="molecule type" value="Genomic_DNA"/>
</dbReference>
<reference evidence="1 2" key="1">
    <citation type="submission" date="2019-03" db="EMBL/GenBank/DDBJ databases">
        <title>First draft genome of Liparis tanakae, snailfish: a comprehensive survey of snailfish specific genes.</title>
        <authorList>
            <person name="Kim W."/>
            <person name="Song I."/>
            <person name="Jeong J.-H."/>
            <person name="Kim D."/>
            <person name="Kim S."/>
            <person name="Ryu S."/>
            <person name="Song J.Y."/>
            <person name="Lee S.K."/>
        </authorList>
    </citation>
    <scope>NUCLEOTIDE SEQUENCE [LARGE SCALE GENOMIC DNA]</scope>
    <source>
        <tissue evidence="1">Muscle</tissue>
    </source>
</reference>
<evidence type="ECO:0000313" key="1">
    <source>
        <dbReference type="EMBL" id="TNN67545.1"/>
    </source>
</evidence>
<protein>
    <submittedName>
        <fullName evidence="1">Uncharacterized protein</fullName>
    </submittedName>
</protein>
<dbReference type="AlphaFoldDB" id="A0A4Z2HQI0"/>
<accession>A0A4Z2HQI0</accession>